<keyword evidence="1" id="KW-0560">Oxidoreductase</keyword>
<dbReference type="GO" id="GO:0003995">
    <property type="term" value="F:acyl-CoA dehydrogenase activity"/>
    <property type="evidence" value="ECO:0007669"/>
    <property type="project" value="TreeGrafter"/>
</dbReference>
<evidence type="ECO:0008006" key="6">
    <source>
        <dbReference type="Google" id="ProtNLM"/>
    </source>
</evidence>
<gene>
    <name evidence="4" type="ORF">F8237_17875</name>
</gene>
<dbReference type="InterPro" id="IPR013786">
    <property type="entry name" value="AcylCoA_DH/ox_N"/>
</dbReference>
<protein>
    <recommendedName>
        <fullName evidence="6">Acyl-CoA dehydrogenase</fullName>
    </recommendedName>
</protein>
<dbReference type="GO" id="GO:0050660">
    <property type="term" value="F:flavin adenine dinucleotide binding"/>
    <property type="evidence" value="ECO:0007669"/>
    <property type="project" value="InterPro"/>
</dbReference>
<name>A0A5P6P6T7_9BRAD</name>
<dbReference type="Proteomes" id="UP000325641">
    <property type="component" value="Chromosome"/>
</dbReference>
<sequence length="404" mass="42717">MRWRPMIMAQSDLITHPVPSMVAGASDPVCRALEAVRALAPMIAAQRNGFDGGRRLPNEVFEALADAGLFRLWLPEALGGPELSPVEFMRVVEAASALDGSVGWLVGNGGGMSRIGGYLGEAVARDWFADRRIFVASSTGAVGTATPVDGGYCVSGRWPFGSGAHHAMRFMVLASPKPEDPDSPLICCYLSQSDVTILDNWHVSGLRGTGSCDFEARDIFVPAAHAHPFLGLQPTQPGLLYRMPPSSVFAWSICGVPLGIASGAIASFAELACQKSRLGTRALLRDREIVQATVGRTRAMLRAARAFLMDTMSELIAATDTGGERLVDARANVRIANAHAAEAAMTVTDMLAASAGAAAIFETCALERAARDVRAAAKHIAMSPNNYIIAGRLALGLNPGTARF</sequence>
<evidence type="ECO:0000259" key="3">
    <source>
        <dbReference type="Pfam" id="PF08028"/>
    </source>
</evidence>
<dbReference type="Pfam" id="PF08028">
    <property type="entry name" value="Acyl-CoA_dh_2"/>
    <property type="match status" value="1"/>
</dbReference>
<dbReference type="Gene3D" id="1.10.540.10">
    <property type="entry name" value="Acyl-CoA dehydrogenase/oxidase, N-terminal domain"/>
    <property type="match status" value="1"/>
</dbReference>
<evidence type="ECO:0000259" key="2">
    <source>
        <dbReference type="Pfam" id="PF02771"/>
    </source>
</evidence>
<dbReference type="InterPro" id="IPR036250">
    <property type="entry name" value="AcylCo_DH-like_C"/>
</dbReference>
<dbReference type="Gene3D" id="1.20.140.10">
    <property type="entry name" value="Butyryl-CoA Dehydrogenase, subunit A, domain 3"/>
    <property type="match status" value="1"/>
</dbReference>
<organism evidence="4 5">
    <name type="scientific">Bradyrhizobium betae</name>
    <dbReference type="NCBI Taxonomy" id="244734"/>
    <lineage>
        <taxon>Bacteria</taxon>
        <taxon>Pseudomonadati</taxon>
        <taxon>Pseudomonadota</taxon>
        <taxon>Alphaproteobacteria</taxon>
        <taxon>Hyphomicrobiales</taxon>
        <taxon>Nitrobacteraceae</taxon>
        <taxon>Bradyrhizobium</taxon>
    </lineage>
</organism>
<dbReference type="KEGG" id="bbet:F8237_17875"/>
<feature type="domain" description="Acyl-CoA dehydrogenase C-terminal" evidence="3">
    <location>
        <begin position="253"/>
        <end position="383"/>
    </location>
</feature>
<dbReference type="InterPro" id="IPR037069">
    <property type="entry name" value="AcylCoA_DH/ox_N_sf"/>
</dbReference>
<dbReference type="Gene3D" id="2.40.110.10">
    <property type="entry name" value="Butyryl-CoA Dehydrogenase, subunit A, domain 2"/>
    <property type="match status" value="1"/>
</dbReference>
<dbReference type="PANTHER" id="PTHR43884">
    <property type="entry name" value="ACYL-COA DEHYDROGENASE"/>
    <property type="match status" value="1"/>
</dbReference>
<dbReference type="SUPFAM" id="SSF56645">
    <property type="entry name" value="Acyl-CoA dehydrogenase NM domain-like"/>
    <property type="match status" value="1"/>
</dbReference>
<evidence type="ECO:0000256" key="1">
    <source>
        <dbReference type="ARBA" id="ARBA00023002"/>
    </source>
</evidence>
<dbReference type="Pfam" id="PF02771">
    <property type="entry name" value="Acyl-CoA_dh_N"/>
    <property type="match status" value="1"/>
</dbReference>
<reference evidence="5" key="1">
    <citation type="submission" date="2019-10" db="EMBL/GenBank/DDBJ databases">
        <title>Complete Genome Sequence of Bradyrhizobium betae type strain PL7HG1T.</title>
        <authorList>
            <person name="Bromfield E.S.P."/>
            <person name="Cloutier S."/>
        </authorList>
    </citation>
    <scope>NUCLEOTIDE SEQUENCE [LARGE SCALE GENOMIC DNA]</scope>
    <source>
        <strain evidence="5">PL7HG1</strain>
    </source>
</reference>
<feature type="domain" description="Acyl-CoA dehydrogenase/oxidase N-terminal" evidence="2">
    <location>
        <begin position="47"/>
        <end position="111"/>
    </location>
</feature>
<proteinExistence type="predicted"/>
<evidence type="ECO:0000313" key="5">
    <source>
        <dbReference type="Proteomes" id="UP000325641"/>
    </source>
</evidence>
<dbReference type="PIRSF" id="PIRSF016578">
    <property type="entry name" value="HsaA"/>
    <property type="match status" value="1"/>
</dbReference>
<dbReference type="PANTHER" id="PTHR43884:SF12">
    <property type="entry name" value="ISOVALERYL-COA DEHYDROGENASE, MITOCHONDRIAL-RELATED"/>
    <property type="match status" value="1"/>
</dbReference>
<evidence type="ECO:0000313" key="4">
    <source>
        <dbReference type="EMBL" id="QFI74102.1"/>
    </source>
</evidence>
<dbReference type="SUPFAM" id="SSF47203">
    <property type="entry name" value="Acyl-CoA dehydrogenase C-terminal domain-like"/>
    <property type="match status" value="1"/>
</dbReference>
<dbReference type="InterPro" id="IPR013107">
    <property type="entry name" value="Acyl-CoA_DH_C"/>
</dbReference>
<dbReference type="EMBL" id="CP044543">
    <property type="protein sequence ID" value="QFI74102.1"/>
    <property type="molecule type" value="Genomic_DNA"/>
</dbReference>
<dbReference type="InterPro" id="IPR009100">
    <property type="entry name" value="AcylCoA_DH/oxidase_NM_dom_sf"/>
</dbReference>
<dbReference type="OrthoDB" id="7316074at2"/>
<dbReference type="AlphaFoldDB" id="A0A5P6P6T7"/>
<accession>A0A5P6P6T7</accession>
<dbReference type="InterPro" id="IPR046373">
    <property type="entry name" value="Acyl-CoA_Oxase/DH_mid-dom_sf"/>
</dbReference>